<name>A0A2C6LF36_9APIC</name>
<dbReference type="RefSeq" id="XP_067927082.1">
    <property type="nucleotide sequence ID" value="XM_068060957.1"/>
</dbReference>
<proteinExistence type="predicted"/>
<comment type="caution">
    <text evidence="1">The sequence shown here is derived from an EMBL/GenBank/DDBJ whole genome shotgun (WGS) entry which is preliminary data.</text>
</comment>
<dbReference type="AlphaFoldDB" id="A0A2C6LF36"/>
<reference evidence="1 2" key="1">
    <citation type="journal article" date="2017" name="Int. J. Parasitol.">
        <title>The genome of the protozoan parasite Cystoisospora suis and a reverse vaccinology approach to identify vaccine candidates.</title>
        <authorList>
            <person name="Palmieri N."/>
            <person name="Shrestha A."/>
            <person name="Ruttkowski B."/>
            <person name="Beck T."/>
            <person name="Vogl C."/>
            <person name="Tomley F."/>
            <person name="Blake D.P."/>
            <person name="Joachim A."/>
        </authorList>
    </citation>
    <scope>NUCLEOTIDE SEQUENCE [LARGE SCALE GENOMIC DNA]</scope>
    <source>
        <strain evidence="1 2">Wien I</strain>
    </source>
</reference>
<evidence type="ECO:0000313" key="2">
    <source>
        <dbReference type="Proteomes" id="UP000221165"/>
    </source>
</evidence>
<dbReference type="GeneID" id="94424168"/>
<dbReference type="Proteomes" id="UP000221165">
    <property type="component" value="Unassembled WGS sequence"/>
</dbReference>
<sequence length="101" mass="11356">RFSFFPFIHSECRRETGSSECEWENAVLLGRLGEVGGFSFFPLEKCVPSSGYHLCVQVKITLFFLSSPLDPCASPRRFYGLGPRCTLRSSRDDSAALLQEN</sequence>
<gene>
    <name evidence="1" type="ORF">CSUI_000726</name>
</gene>
<organism evidence="1 2">
    <name type="scientific">Cystoisospora suis</name>
    <dbReference type="NCBI Taxonomy" id="483139"/>
    <lineage>
        <taxon>Eukaryota</taxon>
        <taxon>Sar</taxon>
        <taxon>Alveolata</taxon>
        <taxon>Apicomplexa</taxon>
        <taxon>Conoidasida</taxon>
        <taxon>Coccidia</taxon>
        <taxon>Eucoccidiorida</taxon>
        <taxon>Eimeriorina</taxon>
        <taxon>Sarcocystidae</taxon>
        <taxon>Cystoisospora</taxon>
    </lineage>
</organism>
<keyword evidence="2" id="KW-1185">Reference proteome</keyword>
<evidence type="ECO:0000313" key="1">
    <source>
        <dbReference type="EMBL" id="PHJ25435.1"/>
    </source>
</evidence>
<feature type="non-terminal residue" evidence="1">
    <location>
        <position position="1"/>
    </location>
</feature>
<accession>A0A2C6LF36</accession>
<protein>
    <submittedName>
        <fullName evidence="1">Uncharacterized protein</fullName>
    </submittedName>
</protein>
<dbReference type="EMBL" id="MIGC01000283">
    <property type="protein sequence ID" value="PHJ25435.1"/>
    <property type="molecule type" value="Genomic_DNA"/>
</dbReference>
<dbReference type="VEuPathDB" id="ToxoDB:CSUI_000726"/>